<comment type="caution">
    <text evidence="1">The sequence shown here is derived from an EMBL/GenBank/DDBJ whole genome shotgun (WGS) entry which is preliminary data.</text>
</comment>
<organism evidence="1 2">
    <name type="scientific">Candidatus Azambacteria bacterium RIFCSPHIGHO2_01_FULL_40_24</name>
    <dbReference type="NCBI Taxonomy" id="1797301"/>
    <lineage>
        <taxon>Bacteria</taxon>
        <taxon>Candidatus Azamiibacteriota</taxon>
    </lineage>
</organism>
<accession>A0A1F5B3S5</accession>
<protein>
    <submittedName>
        <fullName evidence="1">Uncharacterized protein</fullName>
    </submittedName>
</protein>
<name>A0A1F5B3S5_9BACT</name>
<proteinExistence type="predicted"/>
<evidence type="ECO:0000313" key="1">
    <source>
        <dbReference type="EMBL" id="OGD25221.1"/>
    </source>
</evidence>
<reference evidence="1 2" key="1">
    <citation type="journal article" date="2016" name="Nat. Commun.">
        <title>Thousands of microbial genomes shed light on interconnected biogeochemical processes in an aquifer system.</title>
        <authorList>
            <person name="Anantharaman K."/>
            <person name="Brown C.T."/>
            <person name="Hug L.A."/>
            <person name="Sharon I."/>
            <person name="Castelle C.J."/>
            <person name="Probst A.J."/>
            <person name="Thomas B.C."/>
            <person name="Singh A."/>
            <person name="Wilkins M.J."/>
            <person name="Karaoz U."/>
            <person name="Brodie E.L."/>
            <person name="Williams K.H."/>
            <person name="Hubbard S.S."/>
            <person name="Banfield J.F."/>
        </authorList>
    </citation>
    <scope>NUCLEOTIDE SEQUENCE [LARGE SCALE GENOMIC DNA]</scope>
</reference>
<dbReference type="EMBL" id="MEYK01000018">
    <property type="protein sequence ID" value="OGD25221.1"/>
    <property type="molecule type" value="Genomic_DNA"/>
</dbReference>
<evidence type="ECO:0000313" key="2">
    <source>
        <dbReference type="Proteomes" id="UP000176431"/>
    </source>
</evidence>
<dbReference type="Proteomes" id="UP000176431">
    <property type="component" value="Unassembled WGS sequence"/>
</dbReference>
<dbReference type="AlphaFoldDB" id="A0A1F5B3S5"/>
<gene>
    <name evidence="1" type="ORF">A2819_02515</name>
</gene>
<sequence length="72" mass="7867">MINIKKKKIRIYDGTLSCSNGCGGCGGCPAIDYFPGKNTVIISDPAKPDRGKFTMTVKDYNKILNKAKQIKV</sequence>